<dbReference type="SUPFAM" id="SSF48008">
    <property type="entry name" value="GntR ligand-binding domain-like"/>
    <property type="match status" value="1"/>
</dbReference>
<proteinExistence type="predicted"/>
<accession>A0A1Q9JIF8</accession>
<comment type="caution">
    <text evidence="5">The sequence shown here is derived from an EMBL/GenBank/DDBJ whole genome shotgun (WGS) entry which is preliminary data.</text>
</comment>
<protein>
    <recommendedName>
        <fullName evidence="4">HTH gntR-type domain-containing protein</fullName>
    </recommendedName>
</protein>
<evidence type="ECO:0000256" key="3">
    <source>
        <dbReference type="ARBA" id="ARBA00023163"/>
    </source>
</evidence>
<dbReference type="AlphaFoldDB" id="A0A1Q9JIF8"/>
<dbReference type="SMART" id="SM00345">
    <property type="entry name" value="HTH_GNTR"/>
    <property type="match status" value="1"/>
</dbReference>
<evidence type="ECO:0000256" key="1">
    <source>
        <dbReference type="ARBA" id="ARBA00023015"/>
    </source>
</evidence>
<dbReference type="PANTHER" id="PTHR43537:SF24">
    <property type="entry name" value="GLUCONATE OPERON TRANSCRIPTIONAL REPRESSOR"/>
    <property type="match status" value="1"/>
</dbReference>
<dbReference type="STRING" id="1261640.BHK98_07670"/>
<dbReference type="GO" id="GO:0003700">
    <property type="term" value="F:DNA-binding transcription factor activity"/>
    <property type="evidence" value="ECO:0007669"/>
    <property type="project" value="InterPro"/>
</dbReference>
<keyword evidence="1" id="KW-0805">Transcription regulation</keyword>
<evidence type="ECO:0000313" key="5">
    <source>
        <dbReference type="EMBL" id="OLR55945.1"/>
    </source>
</evidence>
<dbReference type="Gene3D" id="1.10.10.10">
    <property type="entry name" value="Winged helix-like DNA-binding domain superfamily/Winged helix DNA-binding domain"/>
    <property type="match status" value="1"/>
</dbReference>
<evidence type="ECO:0000259" key="4">
    <source>
        <dbReference type="PROSITE" id="PS50949"/>
    </source>
</evidence>
<gene>
    <name evidence="5" type="ORF">BHK98_07670</name>
</gene>
<dbReference type="Pfam" id="PF00392">
    <property type="entry name" value="GntR"/>
    <property type="match status" value="1"/>
</dbReference>
<dbReference type="Proteomes" id="UP000187404">
    <property type="component" value="Unassembled WGS sequence"/>
</dbReference>
<dbReference type="CDD" id="cd07377">
    <property type="entry name" value="WHTH_GntR"/>
    <property type="match status" value="1"/>
</dbReference>
<evidence type="ECO:0000256" key="2">
    <source>
        <dbReference type="ARBA" id="ARBA00023125"/>
    </source>
</evidence>
<dbReference type="InterPro" id="IPR011711">
    <property type="entry name" value="GntR_C"/>
</dbReference>
<keyword evidence="2" id="KW-0238">DNA-binding</keyword>
<sequence length="222" mass="25480">MADARNFAAKKTSSLTDKAYRALKESICSISIEPGTLLSEGRIAKELGMSRTPVRESLKLLENEGLVEIRVGIGAFVKQISYKELMDLYAVRRVMEVLAVKTSVDNIRKSEIRQLEEEFKTLLKKHAENEEITVGEFINTDLALHKLIIAKCDNQYIQSFMDTIFDNIKRVQTVSYEELDDIEESTKQHLELLDLIEHRKKEELAVKLGEHIDWSMSCIRAY</sequence>
<dbReference type="SUPFAM" id="SSF46785">
    <property type="entry name" value="Winged helix' DNA-binding domain"/>
    <property type="match status" value="1"/>
</dbReference>
<dbReference type="PRINTS" id="PR00035">
    <property type="entry name" value="HTHGNTR"/>
</dbReference>
<organism evidence="5 6">
    <name type="scientific">Hornefia porci</name>
    <dbReference type="NCBI Taxonomy" id="2652292"/>
    <lineage>
        <taxon>Bacteria</taxon>
        <taxon>Bacillati</taxon>
        <taxon>Bacillota</taxon>
        <taxon>Clostridia</taxon>
        <taxon>Peptostreptococcales</taxon>
        <taxon>Anaerovoracaceae</taxon>
        <taxon>Hornefia</taxon>
    </lineage>
</organism>
<name>A0A1Q9JIF8_9FIRM</name>
<dbReference type="InterPro" id="IPR008920">
    <property type="entry name" value="TF_FadR/GntR_C"/>
</dbReference>
<dbReference type="PANTHER" id="PTHR43537">
    <property type="entry name" value="TRANSCRIPTIONAL REGULATOR, GNTR FAMILY"/>
    <property type="match status" value="1"/>
</dbReference>
<dbReference type="EMBL" id="MJIE01000001">
    <property type="protein sequence ID" value="OLR55945.1"/>
    <property type="molecule type" value="Genomic_DNA"/>
</dbReference>
<dbReference type="Pfam" id="PF07729">
    <property type="entry name" value="FCD"/>
    <property type="match status" value="1"/>
</dbReference>
<dbReference type="PROSITE" id="PS50949">
    <property type="entry name" value="HTH_GNTR"/>
    <property type="match status" value="1"/>
</dbReference>
<dbReference type="GO" id="GO:0003677">
    <property type="term" value="F:DNA binding"/>
    <property type="evidence" value="ECO:0007669"/>
    <property type="project" value="UniProtKB-KW"/>
</dbReference>
<feature type="domain" description="HTH gntR-type" evidence="4">
    <location>
        <begin position="13"/>
        <end position="80"/>
    </location>
</feature>
<dbReference type="InterPro" id="IPR036390">
    <property type="entry name" value="WH_DNA-bd_sf"/>
</dbReference>
<dbReference type="RefSeq" id="WP_075713078.1">
    <property type="nucleotide sequence ID" value="NZ_MJIE01000001.1"/>
</dbReference>
<dbReference type="Gene3D" id="1.20.120.530">
    <property type="entry name" value="GntR ligand-binding domain-like"/>
    <property type="match status" value="1"/>
</dbReference>
<dbReference type="SMART" id="SM00895">
    <property type="entry name" value="FCD"/>
    <property type="match status" value="1"/>
</dbReference>
<dbReference type="InterPro" id="IPR036388">
    <property type="entry name" value="WH-like_DNA-bd_sf"/>
</dbReference>
<dbReference type="OrthoDB" id="389878at2"/>
<dbReference type="InterPro" id="IPR000524">
    <property type="entry name" value="Tscrpt_reg_HTH_GntR"/>
</dbReference>
<keyword evidence="3" id="KW-0804">Transcription</keyword>
<reference evidence="5 6" key="1">
    <citation type="journal article" date="2016" name="Appl. Environ. Microbiol.">
        <title>Function and Phylogeny of Bacterial Butyryl Coenzyme A:Acetate Transferases and Their Diversity in the Proximal Colon of Swine.</title>
        <authorList>
            <person name="Trachsel J."/>
            <person name="Bayles D.O."/>
            <person name="Looft T."/>
            <person name="Levine U.Y."/>
            <person name="Allen H.K."/>
        </authorList>
    </citation>
    <scope>NUCLEOTIDE SEQUENCE [LARGE SCALE GENOMIC DNA]</scope>
    <source>
        <strain evidence="5 6">68-3-10</strain>
    </source>
</reference>
<evidence type="ECO:0000313" key="6">
    <source>
        <dbReference type="Proteomes" id="UP000187404"/>
    </source>
</evidence>
<keyword evidence="6" id="KW-1185">Reference proteome</keyword>